<proteinExistence type="predicted"/>
<keyword evidence="1" id="KW-0175">Coiled coil</keyword>
<evidence type="ECO:0000256" key="1">
    <source>
        <dbReference type="SAM" id="Coils"/>
    </source>
</evidence>
<comment type="caution">
    <text evidence="2">The sequence shown here is derived from an EMBL/GenBank/DDBJ whole genome shotgun (WGS) entry which is preliminary data.</text>
</comment>
<sequence length="207" mass="23781">MMNSNNLKVQILSTFITSKAVKYSTGSPRWIRPYLSMGLIILLASLASACQMSPPATKTNDGVNYSQYYLWLKTLNKQEVLTEEQKQHVLINQPLKGVNFSQGKLILIYSLANTPLHQPYKAKRLLNEHLLASNNMSKENVAFTMLLRDQLNTQLYLLEKQARSSKKFTQQSDEHHAEIKQLNNQLNHVNQQLMLLKQIEQNINERG</sequence>
<accession>A0ABQ0MQS3</accession>
<keyword evidence="3" id="KW-1185">Reference proteome</keyword>
<dbReference type="Proteomes" id="UP000197068">
    <property type="component" value="Unassembled WGS sequence"/>
</dbReference>
<dbReference type="RefSeq" id="WP_057182228.1">
    <property type="nucleotide sequence ID" value="NZ_BDQM01000001.1"/>
</dbReference>
<evidence type="ECO:0000313" key="3">
    <source>
        <dbReference type="Proteomes" id="UP000197068"/>
    </source>
</evidence>
<evidence type="ECO:0000313" key="2">
    <source>
        <dbReference type="EMBL" id="GAW94688.1"/>
    </source>
</evidence>
<protein>
    <recommendedName>
        <fullName evidence="4">Lipoprotein</fullName>
    </recommendedName>
</protein>
<reference evidence="2 3" key="1">
    <citation type="submission" date="2017-06" db="EMBL/GenBank/DDBJ databases">
        <title>Whole Genome Sequences of Colwellia marinimaniae MTCD1.</title>
        <authorList>
            <person name="Kusumoto H."/>
            <person name="Inoue M."/>
            <person name="Tanikawa K."/>
            <person name="Maeji H."/>
            <person name="Cameron J.H."/>
            <person name="Bartlett D.H."/>
        </authorList>
    </citation>
    <scope>NUCLEOTIDE SEQUENCE [LARGE SCALE GENOMIC DNA]</scope>
    <source>
        <strain evidence="2 3">MTCD1</strain>
    </source>
</reference>
<name>A0ABQ0MQS3_9GAMM</name>
<gene>
    <name evidence="2" type="ORF">MTCD1_00285</name>
</gene>
<feature type="coiled-coil region" evidence="1">
    <location>
        <begin position="165"/>
        <end position="199"/>
    </location>
</feature>
<dbReference type="EMBL" id="BDQM01000001">
    <property type="protein sequence ID" value="GAW94688.1"/>
    <property type="molecule type" value="Genomic_DNA"/>
</dbReference>
<organism evidence="2 3">
    <name type="scientific">Colwellia marinimaniae</name>
    <dbReference type="NCBI Taxonomy" id="1513592"/>
    <lineage>
        <taxon>Bacteria</taxon>
        <taxon>Pseudomonadati</taxon>
        <taxon>Pseudomonadota</taxon>
        <taxon>Gammaproteobacteria</taxon>
        <taxon>Alteromonadales</taxon>
        <taxon>Colwelliaceae</taxon>
        <taxon>Colwellia</taxon>
    </lineage>
</organism>
<evidence type="ECO:0008006" key="4">
    <source>
        <dbReference type="Google" id="ProtNLM"/>
    </source>
</evidence>